<gene>
    <name evidence="2" type="ORF">MOQ_003025</name>
</gene>
<evidence type="ECO:0008006" key="4">
    <source>
        <dbReference type="Google" id="ProtNLM"/>
    </source>
</evidence>
<comment type="caution">
    <text evidence="2">The sequence shown here is derived from an EMBL/GenBank/DDBJ whole genome shotgun (WGS) entry which is preliminary data.</text>
</comment>
<evidence type="ECO:0000256" key="1">
    <source>
        <dbReference type="SAM" id="MobiDB-lite"/>
    </source>
</evidence>
<sequence>MSDGDVVATLMAMTSCSEEEAVGYLANANFDLATAHSLYVAEHEHPPARPPAPSPPPAPPLPVRQGASSPSGTSAAGSPGYTTPPYLISRLDGGVGARQEPYSTASLGRQGPLRPSNMRFTRQFDADADPDSTLPFFVAPPFVHQGGTSFSHFCERALEGDRWVLLSLIGDNFSSVCVNRDVWRYEGASGTLDMFSIYQIHASSERGEQLAHGYRIDVLRDLPTLLIINPLTTMKESRVPLNMKGIAIDVSEVNEALLSFLGERGSPSQWEEKKLATRGTGAVPFKCSGSPIVVEDDADDTPEIVASQPANAATEPSIEVVDISQYQVDEGEKHAFSLRCRLPKGQMTLRLKPETPAYLLVEYLAYRAYQDQPEAYPQGVPKCSLKTGYPPREVNVKSRGVQLGTWDDVHSGDTVFLHIQ</sequence>
<dbReference type="InterPro" id="IPR036249">
    <property type="entry name" value="Thioredoxin-like_sf"/>
</dbReference>
<evidence type="ECO:0000313" key="2">
    <source>
        <dbReference type="EMBL" id="EKF33116.1"/>
    </source>
</evidence>
<dbReference type="Proteomes" id="UP000007350">
    <property type="component" value="Unassembled WGS sequence"/>
</dbReference>
<feature type="region of interest" description="Disordered" evidence="1">
    <location>
        <begin position="43"/>
        <end position="83"/>
    </location>
</feature>
<dbReference type="EMBL" id="AHKC01009422">
    <property type="protein sequence ID" value="EKF33116.1"/>
    <property type="molecule type" value="Genomic_DNA"/>
</dbReference>
<evidence type="ECO:0000313" key="3">
    <source>
        <dbReference type="Proteomes" id="UP000007350"/>
    </source>
</evidence>
<feature type="compositionally biased region" description="Low complexity" evidence="1">
    <location>
        <begin position="66"/>
        <end position="83"/>
    </location>
</feature>
<name>K2NDY6_TRYCR</name>
<feature type="compositionally biased region" description="Pro residues" evidence="1">
    <location>
        <begin position="48"/>
        <end position="62"/>
    </location>
</feature>
<dbReference type="SUPFAM" id="SSF52833">
    <property type="entry name" value="Thioredoxin-like"/>
    <property type="match status" value="1"/>
</dbReference>
<dbReference type="Gene3D" id="3.40.30.10">
    <property type="entry name" value="Glutaredoxin"/>
    <property type="match status" value="1"/>
</dbReference>
<organism evidence="2 3">
    <name type="scientific">Trypanosoma cruzi marinkellei</name>
    <dbReference type="NCBI Taxonomy" id="85056"/>
    <lineage>
        <taxon>Eukaryota</taxon>
        <taxon>Discoba</taxon>
        <taxon>Euglenozoa</taxon>
        <taxon>Kinetoplastea</taxon>
        <taxon>Metakinetoplastina</taxon>
        <taxon>Trypanosomatida</taxon>
        <taxon>Trypanosomatidae</taxon>
        <taxon>Trypanosoma</taxon>
        <taxon>Schizotrypanum</taxon>
    </lineage>
</organism>
<dbReference type="AlphaFoldDB" id="K2NDY6"/>
<dbReference type="Pfam" id="PF14555">
    <property type="entry name" value="UBA_4"/>
    <property type="match status" value="1"/>
</dbReference>
<accession>K2NDY6</accession>
<keyword evidence="3" id="KW-1185">Reference proteome</keyword>
<reference evidence="2 3" key="1">
    <citation type="journal article" date="2012" name="BMC Genomics">
        <title>Comparative genomic analysis of human infective Trypanosoma cruzi lineages with the bat-restricted subspecies T. cruzi marinkellei.</title>
        <authorList>
            <person name="Franzen O."/>
            <person name="Talavera-Lopez C."/>
            <person name="Ochaya S."/>
            <person name="Butler C.E."/>
            <person name="Messenger L.A."/>
            <person name="Lewis M.D."/>
            <person name="Llewellyn M.S."/>
            <person name="Marinkelle C.J."/>
            <person name="Tyler K.M."/>
            <person name="Miles M.A."/>
            <person name="Andersson B."/>
        </authorList>
    </citation>
    <scope>NUCLEOTIDE SEQUENCE [LARGE SCALE GENOMIC DNA]</scope>
    <source>
        <strain evidence="2 3">B7</strain>
    </source>
</reference>
<proteinExistence type="predicted"/>
<dbReference type="OrthoDB" id="270602at2759"/>
<protein>
    <recommendedName>
        <fullName evidence="4">UBX domain-containing protein</fullName>
    </recommendedName>
</protein>